<keyword evidence="5" id="KW-1003">Cell membrane</keyword>
<dbReference type="InterPro" id="IPR011527">
    <property type="entry name" value="ABC1_TM_dom"/>
</dbReference>
<name>A0A2S4RQ03_CITAM</name>
<keyword evidence="6 12" id="KW-0812">Transmembrane</keyword>
<feature type="domain" description="ABC transporter" evidence="13">
    <location>
        <begin position="459"/>
        <end position="694"/>
    </location>
</feature>
<dbReference type="GO" id="GO:0030253">
    <property type="term" value="P:protein secretion by the type I secretion system"/>
    <property type="evidence" value="ECO:0007669"/>
    <property type="project" value="InterPro"/>
</dbReference>
<dbReference type="CDD" id="cd18588">
    <property type="entry name" value="ABC_6TM_CyaB_HlyB_like"/>
    <property type="match status" value="1"/>
</dbReference>
<dbReference type="PANTHER" id="PTHR24221:SF647">
    <property type="entry name" value="BLL6336 PROTEIN"/>
    <property type="match status" value="1"/>
</dbReference>
<dbReference type="GO" id="GO:0005524">
    <property type="term" value="F:ATP binding"/>
    <property type="evidence" value="ECO:0007669"/>
    <property type="project" value="UniProtKB-KW"/>
</dbReference>
<dbReference type="GO" id="GO:0008233">
    <property type="term" value="F:peptidase activity"/>
    <property type="evidence" value="ECO:0007669"/>
    <property type="project" value="InterPro"/>
</dbReference>
<sequence length="705" mass="78097">MSPSEQSLWQGFAMIARYHETAVNIASLRARFFTDDSHDITLQFVRAVRSCGLKCRHVMKLEAGSRIPLPALIAVPDRGYVVVLAIRDGKWLIQGEGGAEILAPQQGVRYAGFLFARRLSLENIEREFNLRWFARAFMRYKKLLGEILLASFFIQLLALVTPLFFQVVVDKVLTHQSLTTLDVLAIGMLGVCLFDVLLGGLRNYQLAHTSQRIDVTLSSLLYRHLLALPLAYFRQRQVGVTVARVHELKTVREFLTGNALTLCLDLLFTLVFFVVMALYSVPLTLIVIVSLVPYAILSLTITPELRRRLDVQFQQGARNQAFLVESITGIEPVKAMAVENQMGRRWDEQIAAYVSGCFRTQNLGNVAGQLAQLIGKVTSVAILWYGAQQVIQGELTVGALIAFNMFAGQVNAPVLRLVQLWQDFQQVSVSVKRLGDILNVPQEKAQGSAVTLSAIKGAVRFREVSFSYQPGMEPVVNSVTLSVRPGEVIGIVGRSGSGKSTLTRLIQRLYIPTGGQIFIDGTDSASLDPQWLRQQTGVVLQETQLFNGTIRDNIALAVPDAPLDSVMAAARLAGAHDFISEFPAGYDTPVGEQGGQLSGGQKQRIGIARALLTEPRILILDEATSALDYESEEIIQRNMPDICRNRTVFIIAHRLSTVRQAGRIIVMEKGEIAEQGSHHQLLQRNGIYARLHQLQSKRDDEPTLS</sequence>
<dbReference type="InterPro" id="IPR003593">
    <property type="entry name" value="AAA+_ATPase"/>
</dbReference>
<dbReference type="PANTHER" id="PTHR24221">
    <property type="entry name" value="ATP-BINDING CASSETTE SUB-FAMILY B"/>
    <property type="match status" value="1"/>
</dbReference>
<dbReference type="InterPro" id="IPR027417">
    <property type="entry name" value="P-loop_NTPase"/>
</dbReference>
<dbReference type="InterPro" id="IPR003439">
    <property type="entry name" value="ABC_transporter-like_ATP-bd"/>
</dbReference>
<dbReference type="GO" id="GO:0030256">
    <property type="term" value="C:type I protein secretion system complex"/>
    <property type="evidence" value="ECO:0007669"/>
    <property type="project" value="InterPro"/>
</dbReference>
<dbReference type="PROSITE" id="PS00211">
    <property type="entry name" value="ABC_TRANSPORTER_1"/>
    <property type="match status" value="1"/>
</dbReference>
<keyword evidence="9 12" id="KW-1133">Transmembrane helix</keyword>
<accession>A0A2S4RQ03</accession>
<dbReference type="InterPro" id="IPR036640">
    <property type="entry name" value="ABC1_TM_sf"/>
</dbReference>
<evidence type="ECO:0000259" key="13">
    <source>
        <dbReference type="PROSITE" id="PS50893"/>
    </source>
</evidence>
<dbReference type="GO" id="GO:0016887">
    <property type="term" value="F:ATP hydrolysis activity"/>
    <property type="evidence" value="ECO:0007669"/>
    <property type="project" value="InterPro"/>
</dbReference>
<dbReference type="InterPro" id="IPR039421">
    <property type="entry name" value="Type_1_exporter"/>
</dbReference>
<dbReference type="PROSITE" id="PS50893">
    <property type="entry name" value="ABC_TRANSPORTER_2"/>
    <property type="match status" value="1"/>
</dbReference>
<evidence type="ECO:0000256" key="5">
    <source>
        <dbReference type="ARBA" id="ARBA00022475"/>
    </source>
</evidence>
<dbReference type="GO" id="GO:0034040">
    <property type="term" value="F:ATPase-coupled lipid transmembrane transporter activity"/>
    <property type="evidence" value="ECO:0007669"/>
    <property type="project" value="TreeGrafter"/>
</dbReference>
<keyword evidence="10 12" id="KW-0472">Membrane</keyword>
<comment type="similarity">
    <text evidence="2">Belongs to the ABC transporter superfamily. Protein-1 exporter (TC 3.A.1.109) family.</text>
</comment>
<dbReference type="SUPFAM" id="SSF90123">
    <property type="entry name" value="ABC transporter transmembrane region"/>
    <property type="match status" value="1"/>
</dbReference>
<evidence type="ECO:0000256" key="9">
    <source>
        <dbReference type="ARBA" id="ARBA00022989"/>
    </source>
</evidence>
<dbReference type="Pfam" id="PF03412">
    <property type="entry name" value="Peptidase_C39"/>
    <property type="match status" value="1"/>
</dbReference>
<dbReference type="GO" id="GO:0005886">
    <property type="term" value="C:plasma membrane"/>
    <property type="evidence" value="ECO:0007669"/>
    <property type="project" value="UniProtKB-SubCell"/>
</dbReference>
<dbReference type="Gene3D" id="3.90.70.10">
    <property type="entry name" value="Cysteine proteinases"/>
    <property type="match status" value="1"/>
</dbReference>
<evidence type="ECO:0000259" key="14">
    <source>
        <dbReference type="PROSITE" id="PS50929"/>
    </source>
</evidence>
<dbReference type="EMBL" id="PQLX01000020">
    <property type="protein sequence ID" value="POU59124.1"/>
    <property type="molecule type" value="Genomic_DNA"/>
</dbReference>
<dbReference type="Gene3D" id="3.40.50.300">
    <property type="entry name" value="P-loop containing nucleotide triphosphate hydrolases"/>
    <property type="match status" value="1"/>
</dbReference>
<comment type="caution">
    <text evidence="15">The sequence shown here is derived from an EMBL/GenBank/DDBJ whole genome shotgun (WGS) entry which is preliminary data.</text>
</comment>
<evidence type="ECO:0000313" key="16">
    <source>
        <dbReference type="Proteomes" id="UP000237003"/>
    </source>
</evidence>
<dbReference type="InterPro" id="IPR017871">
    <property type="entry name" value="ABC_transporter-like_CS"/>
</dbReference>
<dbReference type="Pfam" id="PF00005">
    <property type="entry name" value="ABC_tran"/>
    <property type="match status" value="1"/>
</dbReference>
<evidence type="ECO:0000256" key="6">
    <source>
        <dbReference type="ARBA" id="ARBA00022692"/>
    </source>
</evidence>
<feature type="domain" description="ABC transmembrane type-1" evidence="14">
    <location>
        <begin position="147"/>
        <end position="426"/>
    </location>
</feature>
<dbReference type="GO" id="GO:0006508">
    <property type="term" value="P:proteolysis"/>
    <property type="evidence" value="ECO:0007669"/>
    <property type="project" value="InterPro"/>
</dbReference>
<dbReference type="PROSITE" id="PS50929">
    <property type="entry name" value="ABC_TM1F"/>
    <property type="match status" value="1"/>
</dbReference>
<proteinExistence type="inferred from homology"/>
<dbReference type="InterPro" id="IPR010132">
    <property type="entry name" value="ATPase_T1SS_HlyB"/>
</dbReference>
<evidence type="ECO:0000256" key="1">
    <source>
        <dbReference type="ARBA" id="ARBA00004651"/>
    </source>
</evidence>
<evidence type="ECO:0000313" key="15">
    <source>
        <dbReference type="EMBL" id="POU59124.1"/>
    </source>
</evidence>
<keyword evidence="4" id="KW-0813">Transport</keyword>
<dbReference type="SUPFAM" id="SSF52540">
    <property type="entry name" value="P-loop containing nucleoside triphosphate hydrolases"/>
    <property type="match status" value="1"/>
</dbReference>
<dbReference type="InterPro" id="IPR005074">
    <property type="entry name" value="Peptidase_C39"/>
</dbReference>
<dbReference type="Gene3D" id="1.20.1560.10">
    <property type="entry name" value="ABC transporter type 1, transmembrane domain"/>
    <property type="match status" value="1"/>
</dbReference>
<feature type="transmembrane region" description="Helical" evidence="12">
    <location>
        <begin position="147"/>
        <end position="169"/>
    </location>
</feature>
<evidence type="ECO:0000256" key="8">
    <source>
        <dbReference type="ARBA" id="ARBA00022840"/>
    </source>
</evidence>
<keyword evidence="8" id="KW-0067">ATP-binding</keyword>
<comment type="subcellular location">
    <subcellularLocation>
        <location evidence="1">Cell membrane</location>
        <topology evidence="1">Multi-pass membrane protein</topology>
    </subcellularLocation>
</comment>
<feature type="transmembrane region" description="Helical" evidence="12">
    <location>
        <begin position="181"/>
        <end position="201"/>
    </location>
</feature>
<dbReference type="Proteomes" id="UP000237003">
    <property type="component" value="Unassembled WGS sequence"/>
</dbReference>
<reference evidence="15 16" key="1">
    <citation type="submission" date="2018-01" db="EMBL/GenBank/DDBJ databases">
        <title>Complete genome sequences of 14 Citrobacter spp. isolated from plant in Canada.</title>
        <authorList>
            <person name="Bhandare S.G."/>
            <person name="Colavecchio A."/>
            <person name="Jeukens J."/>
            <person name="Emond-Rheault J.-G."/>
            <person name="Freschi L."/>
            <person name="Hamel J."/>
            <person name="Kukavica-Ibrulj I."/>
            <person name="Levesque R."/>
            <person name="Goodridge L."/>
        </authorList>
    </citation>
    <scope>NUCLEOTIDE SEQUENCE [LARGE SCALE GENOMIC DNA]</scope>
    <source>
        <strain evidence="15 16">S1285</strain>
    </source>
</reference>
<dbReference type="FunFam" id="3.40.50.300:FF:000299">
    <property type="entry name" value="ABC transporter ATP-binding protein/permease"/>
    <property type="match status" value="1"/>
</dbReference>
<gene>
    <name evidence="15" type="ORF">C3430_26990</name>
</gene>
<organism evidence="15 16">
    <name type="scientific">Citrobacter amalonaticus</name>
    <dbReference type="NCBI Taxonomy" id="35703"/>
    <lineage>
        <taxon>Bacteria</taxon>
        <taxon>Pseudomonadati</taxon>
        <taxon>Pseudomonadota</taxon>
        <taxon>Gammaproteobacteria</taxon>
        <taxon>Enterobacterales</taxon>
        <taxon>Enterobacteriaceae</taxon>
        <taxon>Citrobacter</taxon>
    </lineage>
</organism>
<evidence type="ECO:0000256" key="11">
    <source>
        <dbReference type="ARBA" id="ARBA00025139"/>
    </source>
</evidence>
<protein>
    <recommendedName>
        <fullName evidence="3">Alpha-hemolysin translocation ATP-binding protein HlyB</fullName>
    </recommendedName>
</protein>
<evidence type="ECO:0000256" key="7">
    <source>
        <dbReference type="ARBA" id="ARBA00022741"/>
    </source>
</evidence>
<feature type="transmembrane region" description="Helical" evidence="12">
    <location>
        <begin position="259"/>
        <end position="279"/>
    </location>
</feature>
<dbReference type="SMART" id="SM00382">
    <property type="entry name" value="AAA"/>
    <property type="match status" value="1"/>
</dbReference>
<dbReference type="GO" id="GO:0140359">
    <property type="term" value="F:ABC-type transporter activity"/>
    <property type="evidence" value="ECO:0007669"/>
    <property type="project" value="InterPro"/>
</dbReference>
<evidence type="ECO:0000256" key="3">
    <source>
        <dbReference type="ARBA" id="ARBA00015531"/>
    </source>
</evidence>
<keyword evidence="7" id="KW-0547">Nucleotide-binding</keyword>
<dbReference type="OrthoDB" id="6828292at2"/>
<comment type="function">
    <text evidence="11">Part of the ABC transporter complex HlyBD involved in hemolysin export. Transmembrane domains (TMD) form a pore in the inner membrane and the ATP-binding domain (NBD) is responsible for energy generation.</text>
</comment>
<evidence type="ECO:0000256" key="2">
    <source>
        <dbReference type="ARBA" id="ARBA00006025"/>
    </source>
</evidence>
<dbReference type="AlphaFoldDB" id="A0A2S4RQ03"/>
<evidence type="ECO:0000256" key="10">
    <source>
        <dbReference type="ARBA" id="ARBA00023136"/>
    </source>
</evidence>
<evidence type="ECO:0000256" key="12">
    <source>
        <dbReference type="SAM" id="Phobius"/>
    </source>
</evidence>
<dbReference type="Pfam" id="PF00664">
    <property type="entry name" value="ABC_membrane"/>
    <property type="match status" value="1"/>
</dbReference>
<dbReference type="NCBIfam" id="TIGR01846">
    <property type="entry name" value="type_I_sec_HlyB"/>
    <property type="match status" value="1"/>
</dbReference>
<evidence type="ECO:0000256" key="4">
    <source>
        <dbReference type="ARBA" id="ARBA00022448"/>
    </source>
</evidence>